<proteinExistence type="predicted"/>
<keyword evidence="4 7" id="KW-0812">Transmembrane</keyword>
<feature type="transmembrane region" description="Helical" evidence="7">
    <location>
        <begin position="394"/>
        <end position="413"/>
    </location>
</feature>
<evidence type="ECO:0000256" key="2">
    <source>
        <dbReference type="ARBA" id="ARBA00022448"/>
    </source>
</evidence>
<comment type="subcellular location">
    <subcellularLocation>
        <location evidence="1">Cell membrane</location>
        <topology evidence="1">Multi-pass membrane protein</topology>
    </subcellularLocation>
</comment>
<name>A0ABN6P775_9PROT</name>
<sequence length="415" mass="43270">MDLTLAIFFLVYLVMGLGYLPGLRLDRTGAAMVGAMILIAAGRISPPDAWNAIDFNTIGLLFGLMVISATFAVAGFYEWVARRIGALEVGPHALLALLIVVATVMSSLLTKDIVAVAMTPVFCSICLARRLNPVPFLLGFCFATNIGSAGMLTGSPQNMIAAELLHLSFTGFMRAAAVPALLGLPLIWLVLVLFYRGRWHLADGPQPAPPPAPQPPQAVALDRIETAKAAVVLSAVIVAFVTTDWPHMLVALAGASLLLISPRVSSNSILHRLDGNLLLLLFGLFIVNATFAAAGVPQQLLESLRGYGLDLHDPLSLLLVMAVLSNIVGNNPAVMLVAPFVAGADQAEALGAAIALGTGFSSNAILSGSLAGIIMAEAAQKRGVAITFKDFAKVGAPLAALSLVGAAGWILVISR</sequence>
<feature type="transmembrane region" description="Helical" evidence="7">
    <location>
        <begin position="226"/>
        <end position="242"/>
    </location>
</feature>
<evidence type="ECO:0000313" key="9">
    <source>
        <dbReference type="EMBL" id="BDG73504.1"/>
    </source>
</evidence>
<keyword evidence="10" id="KW-1185">Reference proteome</keyword>
<feature type="transmembrane region" description="Helical" evidence="7">
    <location>
        <begin position="131"/>
        <end position="152"/>
    </location>
</feature>
<reference evidence="9 10" key="1">
    <citation type="journal article" date="2016" name="Microbes Environ.">
        <title>Phylogenetically diverse aerobic anoxygenic phototrophic bacteria isolated from epilithic biofilms in Tama river, Japan.</title>
        <authorList>
            <person name="Hirose S."/>
            <person name="Matsuura K."/>
            <person name="Haruta S."/>
        </authorList>
    </citation>
    <scope>NUCLEOTIDE SEQUENCE [LARGE SCALE GENOMIC DNA]</scope>
    <source>
        <strain evidence="9 10">S08</strain>
    </source>
</reference>
<dbReference type="InterPro" id="IPR004680">
    <property type="entry name" value="Cit_transptr-like_dom"/>
</dbReference>
<dbReference type="RefSeq" id="WP_244407728.1">
    <property type="nucleotide sequence ID" value="NZ_AP025637.1"/>
</dbReference>
<feature type="domain" description="Citrate transporter-like" evidence="8">
    <location>
        <begin position="25"/>
        <end position="350"/>
    </location>
</feature>
<evidence type="ECO:0000256" key="6">
    <source>
        <dbReference type="ARBA" id="ARBA00023136"/>
    </source>
</evidence>
<dbReference type="EMBL" id="AP025637">
    <property type="protein sequence ID" value="BDG73504.1"/>
    <property type="molecule type" value="Genomic_DNA"/>
</dbReference>
<dbReference type="PANTHER" id="PTHR43302:SF5">
    <property type="entry name" value="TRANSPORTER ARSB-RELATED"/>
    <property type="match status" value="1"/>
</dbReference>
<keyword evidence="6 7" id="KW-0472">Membrane</keyword>
<feature type="transmembrane region" description="Helical" evidence="7">
    <location>
        <begin position="316"/>
        <end position="342"/>
    </location>
</feature>
<evidence type="ECO:0000313" key="10">
    <source>
        <dbReference type="Proteomes" id="UP000831327"/>
    </source>
</evidence>
<evidence type="ECO:0000256" key="1">
    <source>
        <dbReference type="ARBA" id="ARBA00004651"/>
    </source>
</evidence>
<evidence type="ECO:0000256" key="4">
    <source>
        <dbReference type="ARBA" id="ARBA00022692"/>
    </source>
</evidence>
<feature type="transmembrane region" description="Helical" evidence="7">
    <location>
        <begin position="58"/>
        <end position="77"/>
    </location>
</feature>
<gene>
    <name evidence="9" type="ORF">Rmf_34330</name>
</gene>
<keyword evidence="2" id="KW-0813">Transport</keyword>
<feature type="transmembrane region" description="Helical" evidence="7">
    <location>
        <begin position="277"/>
        <end position="296"/>
    </location>
</feature>
<protein>
    <submittedName>
        <fullName evidence="9">Transporter</fullName>
    </submittedName>
</protein>
<feature type="transmembrane region" description="Helical" evidence="7">
    <location>
        <begin position="349"/>
        <end position="374"/>
    </location>
</feature>
<keyword evidence="5 7" id="KW-1133">Transmembrane helix</keyword>
<evidence type="ECO:0000256" key="7">
    <source>
        <dbReference type="SAM" id="Phobius"/>
    </source>
</evidence>
<dbReference type="Proteomes" id="UP000831327">
    <property type="component" value="Chromosome"/>
</dbReference>
<accession>A0ABN6P775</accession>
<feature type="transmembrane region" description="Helical" evidence="7">
    <location>
        <begin position="89"/>
        <end position="110"/>
    </location>
</feature>
<organism evidence="9 10">
    <name type="scientific">Roseomonas fluvialis</name>
    <dbReference type="NCBI Taxonomy" id="1750527"/>
    <lineage>
        <taxon>Bacteria</taxon>
        <taxon>Pseudomonadati</taxon>
        <taxon>Pseudomonadota</taxon>
        <taxon>Alphaproteobacteria</taxon>
        <taxon>Acetobacterales</taxon>
        <taxon>Roseomonadaceae</taxon>
        <taxon>Roseomonas</taxon>
    </lineage>
</organism>
<evidence type="ECO:0000259" key="8">
    <source>
        <dbReference type="Pfam" id="PF03600"/>
    </source>
</evidence>
<evidence type="ECO:0000256" key="5">
    <source>
        <dbReference type="ARBA" id="ARBA00022989"/>
    </source>
</evidence>
<feature type="transmembrane region" description="Helical" evidence="7">
    <location>
        <begin position="172"/>
        <end position="195"/>
    </location>
</feature>
<evidence type="ECO:0000256" key="3">
    <source>
        <dbReference type="ARBA" id="ARBA00022475"/>
    </source>
</evidence>
<keyword evidence="3" id="KW-1003">Cell membrane</keyword>
<dbReference type="Pfam" id="PF03600">
    <property type="entry name" value="CitMHS"/>
    <property type="match status" value="1"/>
</dbReference>
<dbReference type="PANTHER" id="PTHR43302">
    <property type="entry name" value="TRANSPORTER ARSB-RELATED"/>
    <property type="match status" value="1"/>
</dbReference>